<organism evidence="2 3">
    <name type="scientific">Cinchona calisaya</name>
    <dbReference type="NCBI Taxonomy" id="153742"/>
    <lineage>
        <taxon>Eukaryota</taxon>
        <taxon>Viridiplantae</taxon>
        <taxon>Streptophyta</taxon>
        <taxon>Embryophyta</taxon>
        <taxon>Tracheophyta</taxon>
        <taxon>Spermatophyta</taxon>
        <taxon>Magnoliopsida</taxon>
        <taxon>eudicotyledons</taxon>
        <taxon>Gunneridae</taxon>
        <taxon>Pentapetalae</taxon>
        <taxon>asterids</taxon>
        <taxon>lamiids</taxon>
        <taxon>Gentianales</taxon>
        <taxon>Rubiaceae</taxon>
        <taxon>Cinchonoideae</taxon>
        <taxon>Cinchoneae</taxon>
        <taxon>Cinchona</taxon>
    </lineage>
</organism>
<proteinExistence type="predicted"/>
<dbReference type="EMBL" id="JBJUIK010000001">
    <property type="protein sequence ID" value="KAL3537144.1"/>
    <property type="molecule type" value="Genomic_DNA"/>
</dbReference>
<dbReference type="PANTHER" id="PTHR35486:SF1">
    <property type="entry name" value="OS02G0689500 PROTEIN"/>
    <property type="match status" value="1"/>
</dbReference>
<feature type="region of interest" description="Disordered" evidence="1">
    <location>
        <begin position="49"/>
        <end position="111"/>
    </location>
</feature>
<evidence type="ECO:0000313" key="3">
    <source>
        <dbReference type="Proteomes" id="UP001630127"/>
    </source>
</evidence>
<gene>
    <name evidence="2" type="ORF">ACH5RR_000510</name>
</gene>
<sequence length="340" mass="37274">MKCKKHVSDLSSTIGVCASCLRDRLFVLIAAQEQAQAAQQAAAAAAAAQEDRRKSEANPPPLIFPRSVSPYISRRKSDANAETWIDPRRRSYNHHHHQQQQQSFSDQRFYSTPQVGPNGTLVAAGSCGKKKSGIGIRFSLFANLFRSKSNKLGSDPPSSGSGQDFRTAAASSSTSWFSTILPGRRKKQNRTFSHDESVTGGGQRRICRNPDRGMSPAEYSDEEDEHCNNGFSGYSSESSLPWKQTPRRTPASVVPGKRCGVGGGGRPGHSRNISGMTFCLSPLVRPSPSRHWNQKGVPPEMVISGEIRVVPVKPPPANMASFCKNRSRKLADFGRFHHNR</sequence>
<feature type="compositionally biased region" description="Basic and acidic residues" evidence="1">
    <location>
        <begin position="75"/>
        <end position="89"/>
    </location>
</feature>
<comment type="caution">
    <text evidence="2">The sequence shown here is derived from an EMBL/GenBank/DDBJ whole genome shotgun (WGS) entry which is preliminary data.</text>
</comment>
<reference evidence="2 3" key="1">
    <citation type="submission" date="2024-11" db="EMBL/GenBank/DDBJ databases">
        <title>A near-complete genome assembly of Cinchona calisaya.</title>
        <authorList>
            <person name="Lian D.C."/>
            <person name="Zhao X.W."/>
            <person name="Wei L."/>
        </authorList>
    </citation>
    <scope>NUCLEOTIDE SEQUENCE [LARGE SCALE GENOMIC DNA]</scope>
    <source>
        <tissue evidence="2">Nenye</tissue>
    </source>
</reference>
<feature type="region of interest" description="Disordered" evidence="1">
    <location>
        <begin position="179"/>
        <end position="211"/>
    </location>
</feature>
<keyword evidence="3" id="KW-1185">Reference proteome</keyword>
<dbReference type="AlphaFoldDB" id="A0ABD3B102"/>
<evidence type="ECO:0000313" key="2">
    <source>
        <dbReference type="EMBL" id="KAL3537144.1"/>
    </source>
</evidence>
<evidence type="ECO:0000256" key="1">
    <source>
        <dbReference type="SAM" id="MobiDB-lite"/>
    </source>
</evidence>
<name>A0ABD3B102_9GENT</name>
<dbReference type="PANTHER" id="PTHR35486">
    <property type="entry name" value="EXPRESSED PROTEIN"/>
    <property type="match status" value="1"/>
</dbReference>
<accession>A0ABD3B102</accession>
<dbReference type="Proteomes" id="UP001630127">
    <property type="component" value="Unassembled WGS sequence"/>
</dbReference>
<protein>
    <submittedName>
        <fullName evidence="2">Uncharacterized protein</fullName>
    </submittedName>
</protein>